<accession>A0A2S7WXW6</accession>
<dbReference type="Proteomes" id="UP000239068">
    <property type="component" value="Unassembled WGS sequence"/>
</dbReference>
<evidence type="ECO:0000256" key="1">
    <source>
        <dbReference type="ARBA" id="ARBA00004613"/>
    </source>
</evidence>
<dbReference type="GO" id="GO:0005576">
    <property type="term" value="C:extracellular region"/>
    <property type="evidence" value="ECO:0007669"/>
    <property type="project" value="UniProtKB-SubCell"/>
</dbReference>
<dbReference type="GO" id="GO:0007155">
    <property type="term" value="P:cell adhesion"/>
    <property type="evidence" value="ECO:0007669"/>
    <property type="project" value="InterPro"/>
</dbReference>
<sequence length="962" mass="99123">MLTNSIFGQATLASAQGFDFFVENNSALKTNGTSACNPPVNSTPGTQTVPVNSSRSNIGIISVSDVDGDLSRVRVTVSNGTLSVIVRISGMIGGPPTIITNGPGDITFVGSERTINNNLRTLSYTPNTNFTGLDVLTVTSSDRCNSSLTIVDTYNIIVGSICTTASNTTSTATITEGETKTLTGSPTGGTWSIVSGGGLINNNIYTPSDISTNTAVTIKYTIAANGSCAATFDDVTFTVTAIIDPCDAIASGNLDTDKDGISDICDLDDDNDGILDINEGCFNKTNVVSNFNINRSAHTASLATASNGFGLDITRLDNSFNITVNGTPLFSGEIELASAFTTLPQAIVFSDGARHGANGIPQIWSIGTANTATPLIRMLVNANGEVQFFGSKTNNGALIPMVLANGITVNPITWSASNTIVINQVLNGPTFAVGTIYGYNTNCTLDTDNDGIPNSLDTDSDNDGCPDASEGFRNLATTAILVGGSNGGSSANLGTSINSKGIPTAAAASLISGQPTTIAVTTAEKITTAPSTITATVGDNISVPVSASAIKTTTFNAGVPDYTNNGTISTNTLTYKWYKNTDLNTVLSTTNILNINSAAITNAGDYTVIISSANNTCSVQETVTLKINRNPIAVDDNYTTNANTPILLVPLTGDSDPDGNTLTITSINGTPLTPGTAQTILVDNGTVTITIAGLITFTPNSNYNGTITFLYTISDGNGGTATANQIIVVNSAANSLGSIGDLVWYDTDGDGIKDTNENGLGGATVTLDPGTPANTADDVTTTTDVNGNYLFANLPVGTYTITVDISTITSGLPAGVTIADLIPIFDGDGAGTANTSTLSLPTGVNNLSQDFAYSNTSGNTGGGNDGGVESESLGDAISKIYVGRKKNSLPTEFVKSTENLYSKAKMKSEQPYQGKGQTMLDMFPTQLVAGNIANVTSPTDILDYTVADEVLSVDFSVNGKTK</sequence>
<dbReference type="PROSITE" id="PS50835">
    <property type="entry name" value="IG_LIKE"/>
    <property type="match status" value="1"/>
</dbReference>
<dbReference type="InterPro" id="IPR003367">
    <property type="entry name" value="Thrombospondin_3-like_rpt"/>
</dbReference>
<proteinExistence type="predicted"/>
<dbReference type="Gene3D" id="2.60.40.2810">
    <property type="match status" value="1"/>
</dbReference>
<protein>
    <recommendedName>
        <fullName evidence="4">Ig-like domain-containing protein</fullName>
    </recommendedName>
</protein>
<evidence type="ECO:0000313" key="6">
    <source>
        <dbReference type="Proteomes" id="UP000239068"/>
    </source>
</evidence>
<dbReference type="Gene3D" id="4.10.1080.10">
    <property type="entry name" value="TSP type-3 repeat"/>
    <property type="match status" value="2"/>
</dbReference>
<dbReference type="SUPFAM" id="SSF103647">
    <property type="entry name" value="TSP type-3 repeat"/>
    <property type="match status" value="2"/>
</dbReference>
<organism evidence="5 6">
    <name type="scientific">Polaribacter glomeratus</name>
    <dbReference type="NCBI Taxonomy" id="102"/>
    <lineage>
        <taxon>Bacteria</taxon>
        <taxon>Pseudomonadati</taxon>
        <taxon>Bacteroidota</taxon>
        <taxon>Flavobacteriia</taxon>
        <taxon>Flavobacteriales</taxon>
        <taxon>Flavobacteriaceae</taxon>
    </lineage>
</organism>
<dbReference type="AlphaFoldDB" id="A0A2S7WXW6"/>
<dbReference type="InterPro" id="IPR013783">
    <property type="entry name" value="Ig-like_fold"/>
</dbReference>
<dbReference type="InterPro" id="IPR028974">
    <property type="entry name" value="TSP_type-3_rpt"/>
</dbReference>
<feature type="non-terminal residue" evidence="5">
    <location>
        <position position="962"/>
    </location>
</feature>
<name>A0A2S7WXW6_9FLAO</name>
<dbReference type="SUPFAM" id="SSF117074">
    <property type="entry name" value="Hypothetical protein PA1324"/>
    <property type="match status" value="1"/>
</dbReference>
<comment type="caution">
    <text evidence="5">The sequence shown here is derived from an EMBL/GenBank/DDBJ whole genome shotgun (WGS) entry which is preliminary data.</text>
</comment>
<dbReference type="InterPro" id="IPR007110">
    <property type="entry name" value="Ig-like_dom"/>
</dbReference>
<feature type="domain" description="Ig-like" evidence="4">
    <location>
        <begin position="515"/>
        <end position="624"/>
    </location>
</feature>
<comment type="subcellular location">
    <subcellularLocation>
        <location evidence="1">Secreted</location>
    </subcellularLocation>
</comment>
<evidence type="ECO:0000256" key="2">
    <source>
        <dbReference type="ARBA" id="ARBA00022525"/>
    </source>
</evidence>
<gene>
    <name evidence="5" type="ORF">BTO16_07380</name>
</gene>
<keyword evidence="3" id="KW-0732">Signal</keyword>
<dbReference type="Gene3D" id="2.60.40.10">
    <property type="entry name" value="Immunoglobulins"/>
    <property type="match status" value="1"/>
</dbReference>
<evidence type="ECO:0000256" key="3">
    <source>
        <dbReference type="ARBA" id="ARBA00022729"/>
    </source>
</evidence>
<dbReference type="Pfam" id="PF17210">
    <property type="entry name" value="SdrD_B"/>
    <property type="match status" value="1"/>
</dbReference>
<dbReference type="Pfam" id="PF02412">
    <property type="entry name" value="TSP_3"/>
    <property type="match status" value="1"/>
</dbReference>
<dbReference type="RefSeq" id="WP_211298208.1">
    <property type="nucleotide sequence ID" value="NZ_MSCM01000001.1"/>
</dbReference>
<dbReference type="GO" id="GO:0005509">
    <property type="term" value="F:calcium ion binding"/>
    <property type="evidence" value="ECO:0007669"/>
    <property type="project" value="InterPro"/>
</dbReference>
<keyword evidence="6" id="KW-1185">Reference proteome</keyword>
<evidence type="ECO:0000313" key="5">
    <source>
        <dbReference type="EMBL" id="PQJ82409.1"/>
    </source>
</evidence>
<dbReference type="Pfam" id="PF17963">
    <property type="entry name" value="Big_9"/>
    <property type="match status" value="1"/>
</dbReference>
<dbReference type="InterPro" id="IPR033764">
    <property type="entry name" value="Sdr_B"/>
</dbReference>
<dbReference type="EMBL" id="MSCM01000001">
    <property type="protein sequence ID" value="PQJ82409.1"/>
    <property type="molecule type" value="Genomic_DNA"/>
</dbReference>
<keyword evidence="2" id="KW-0964">Secreted</keyword>
<evidence type="ECO:0000259" key="4">
    <source>
        <dbReference type="PROSITE" id="PS50835"/>
    </source>
</evidence>
<reference evidence="5 6" key="1">
    <citation type="submission" date="2016-12" db="EMBL/GenBank/DDBJ databases">
        <title>Trade-off between light-utilization and light-protection in marine flavobacteria.</title>
        <authorList>
            <person name="Kumagai Y."/>
            <person name="Yoshizawa S."/>
            <person name="Kogure K."/>
            <person name="Iwasaki W."/>
        </authorList>
    </citation>
    <scope>NUCLEOTIDE SEQUENCE [LARGE SCALE GENOMIC DNA]</scope>
    <source>
        <strain evidence="5 6">ATCC 43844</strain>
    </source>
</reference>